<organism evidence="1 2">
    <name type="scientific">Salix koriyanagi</name>
    <dbReference type="NCBI Taxonomy" id="2511006"/>
    <lineage>
        <taxon>Eukaryota</taxon>
        <taxon>Viridiplantae</taxon>
        <taxon>Streptophyta</taxon>
        <taxon>Embryophyta</taxon>
        <taxon>Tracheophyta</taxon>
        <taxon>Spermatophyta</taxon>
        <taxon>Magnoliopsida</taxon>
        <taxon>eudicotyledons</taxon>
        <taxon>Gunneridae</taxon>
        <taxon>Pentapetalae</taxon>
        <taxon>rosids</taxon>
        <taxon>fabids</taxon>
        <taxon>Malpighiales</taxon>
        <taxon>Salicaceae</taxon>
        <taxon>Saliceae</taxon>
        <taxon>Salix</taxon>
    </lineage>
</organism>
<evidence type="ECO:0000313" key="1">
    <source>
        <dbReference type="EMBL" id="KAJ6737931.1"/>
    </source>
</evidence>
<accession>A0A9Q0UXN9</accession>
<name>A0A9Q0UXN9_9ROSI</name>
<reference evidence="1" key="1">
    <citation type="submission" date="2022-11" db="EMBL/GenBank/DDBJ databases">
        <authorList>
            <person name="Hyden B.L."/>
            <person name="Feng K."/>
            <person name="Yates T."/>
            <person name="Jawdy S."/>
            <person name="Smart L.B."/>
            <person name="Muchero W."/>
        </authorList>
    </citation>
    <scope>NUCLEOTIDE SEQUENCE</scope>
    <source>
        <tissue evidence="1">Shoot tip</tissue>
    </source>
</reference>
<proteinExistence type="predicted"/>
<evidence type="ECO:0000313" key="2">
    <source>
        <dbReference type="Proteomes" id="UP001151752"/>
    </source>
</evidence>
<protein>
    <submittedName>
        <fullName evidence="1">Uncharacterized protein</fullName>
    </submittedName>
</protein>
<keyword evidence="2" id="KW-1185">Reference proteome</keyword>
<sequence length="109" mass="12042">MIANGGFHRIKKGGRNGFLLKSRLQRGLDSANWSCIEELMMYMGFGEKWISSVHECILGSQLEIFINGSPEPRTSASMWFTPIKEGDPLSSLLFDIAVEGLSVPLLSGH</sequence>
<reference evidence="1" key="2">
    <citation type="journal article" date="2023" name="Int. J. Mol. Sci.">
        <title>De Novo Assembly and Annotation of 11 Diverse Shrub Willow (Salix) Genomes Reveals Novel Gene Organization in Sex-Linked Regions.</title>
        <authorList>
            <person name="Hyden B."/>
            <person name="Feng K."/>
            <person name="Yates T.B."/>
            <person name="Jawdy S."/>
            <person name="Cereghino C."/>
            <person name="Smart L.B."/>
            <person name="Muchero W."/>
        </authorList>
    </citation>
    <scope>NUCLEOTIDE SEQUENCE</scope>
    <source>
        <tissue evidence="1">Shoot tip</tissue>
    </source>
</reference>
<dbReference type="AlphaFoldDB" id="A0A9Q0UXN9"/>
<gene>
    <name evidence="1" type="ORF">OIU74_002984</name>
</gene>
<dbReference type="EMBL" id="JAPFFM010000010">
    <property type="protein sequence ID" value="KAJ6737931.1"/>
    <property type="molecule type" value="Genomic_DNA"/>
</dbReference>
<comment type="caution">
    <text evidence="1">The sequence shown here is derived from an EMBL/GenBank/DDBJ whole genome shotgun (WGS) entry which is preliminary data.</text>
</comment>
<dbReference type="Proteomes" id="UP001151752">
    <property type="component" value="Chromosome 4"/>
</dbReference>